<dbReference type="AlphaFoldDB" id="A0A7J6EHE0"/>
<dbReference type="EMBL" id="JAATIP010000367">
    <property type="protein sequence ID" value="KAF4350427.1"/>
    <property type="molecule type" value="Genomic_DNA"/>
</dbReference>
<gene>
    <name evidence="2" type="ORF">F8388_005451</name>
    <name evidence="3" type="ORF">G4B88_003597</name>
</gene>
<evidence type="ECO:0000313" key="2">
    <source>
        <dbReference type="EMBL" id="KAF4350427.1"/>
    </source>
</evidence>
<keyword evidence="5" id="KW-1185">Reference proteome</keyword>
<proteinExistence type="predicted"/>
<dbReference type="Proteomes" id="UP000583929">
    <property type="component" value="Unassembled WGS sequence"/>
</dbReference>
<keyword evidence="1" id="KW-1133">Transmembrane helix</keyword>
<dbReference type="EMBL" id="JAATIQ010000397">
    <property type="protein sequence ID" value="KAF4357863.1"/>
    <property type="molecule type" value="Genomic_DNA"/>
</dbReference>
<keyword evidence="1" id="KW-0472">Membrane</keyword>
<comment type="caution">
    <text evidence="3">The sequence shown here is derived from an EMBL/GenBank/DDBJ whole genome shotgun (WGS) entry which is preliminary data.</text>
</comment>
<sequence length="121" mass="12539">MSGPTTLPPTTCPCPPARLTERDVVDGSASAQNTNPSLAAASEVSHALGYVGAAGYLHDVASEGVWAVSCYEYGWFWLVFGSGRSAPGPSVAHFDCSFSWLVAVLSFVVFVVVSATCGVAH</sequence>
<keyword evidence="1" id="KW-0812">Transmembrane</keyword>
<evidence type="ECO:0000313" key="4">
    <source>
        <dbReference type="Proteomes" id="UP000525078"/>
    </source>
</evidence>
<dbReference type="Proteomes" id="UP000525078">
    <property type="component" value="Unassembled WGS sequence"/>
</dbReference>
<accession>A0A7J6EHE0</accession>
<evidence type="ECO:0000256" key="1">
    <source>
        <dbReference type="SAM" id="Phobius"/>
    </source>
</evidence>
<name>A0A7J6EHE0_CANSA</name>
<organism evidence="3 5">
    <name type="scientific">Cannabis sativa</name>
    <name type="common">Hemp</name>
    <name type="synonym">Marijuana</name>
    <dbReference type="NCBI Taxonomy" id="3483"/>
    <lineage>
        <taxon>Eukaryota</taxon>
        <taxon>Viridiplantae</taxon>
        <taxon>Streptophyta</taxon>
        <taxon>Embryophyta</taxon>
        <taxon>Tracheophyta</taxon>
        <taxon>Spermatophyta</taxon>
        <taxon>Magnoliopsida</taxon>
        <taxon>eudicotyledons</taxon>
        <taxon>Gunneridae</taxon>
        <taxon>Pentapetalae</taxon>
        <taxon>rosids</taxon>
        <taxon>fabids</taxon>
        <taxon>Rosales</taxon>
        <taxon>Cannabaceae</taxon>
        <taxon>Cannabis</taxon>
    </lineage>
</organism>
<evidence type="ECO:0000313" key="3">
    <source>
        <dbReference type="EMBL" id="KAF4357863.1"/>
    </source>
</evidence>
<feature type="transmembrane region" description="Helical" evidence="1">
    <location>
        <begin position="98"/>
        <end position="120"/>
    </location>
</feature>
<evidence type="ECO:0000313" key="5">
    <source>
        <dbReference type="Proteomes" id="UP000583929"/>
    </source>
</evidence>
<protein>
    <submittedName>
        <fullName evidence="3">Uncharacterized protein</fullName>
    </submittedName>
</protein>
<reference evidence="4 5" key="1">
    <citation type="journal article" date="2020" name="bioRxiv">
        <title>Sequence and annotation of 42 cannabis genomes reveals extensive copy number variation in cannabinoid synthesis and pathogen resistance genes.</title>
        <authorList>
            <person name="Mckernan K.J."/>
            <person name="Helbert Y."/>
            <person name="Kane L.T."/>
            <person name="Ebling H."/>
            <person name="Zhang L."/>
            <person name="Liu B."/>
            <person name="Eaton Z."/>
            <person name="Mclaughlin S."/>
            <person name="Kingan S."/>
            <person name="Baybayan P."/>
            <person name="Concepcion G."/>
            <person name="Jordan M."/>
            <person name="Riva A."/>
            <person name="Barbazuk W."/>
            <person name="Harkins T."/>
        </authorList>
    </citation>
    <scope>NUCLEOTIDE SEQUENCE [LARGE SCALE GENOMIC DNA]</scope>
    <source>
        <strain evidence="4 5">cv. Jamaican Lion 4</strain>
        <strain evidence="3">Father</strain>
        <strain evidence="2">Mother</strain>
        <tissue evidence="3">Leaf</tissue>
    </source>
</reference>